<feature type="compositionally biased region" description="Basic and acidic residues" evidence="1">
    <location>
        <begin position="98"/>
        <end position="115"/>
    </location>
</feature>
<reference evidence="3" key="1">
    <citation type="submission" date="2025-08" db="UniProtKB">
        <authorList>
            <consortium name="RefSeq"/>
        </authorList>
    </citation>
    <scope>IDENTIFICATION</scope>
</reference>
<dbReference type="GeneID" id="101860951"/>
<feature type="region of interest" description="Disordered" evidence="1">
    <location>
        <begin position="59"/>
        <end position="186"/>
    </location>
</feature>
<keyword evidence="2" id="KW-1185">Reference proteome</keyword>
<dbReference type="Proteomes" id="UP000694888">
    <property type="component" value="Unplaced"/>
</dbReference>
<evidence type="ECO:0000313" key="3">
    <source>
        <dbReference type="RefSeq" id="XP_035829739.1"/>
    </source>
</evidence>
<organism evidence="2 3">
    <name type="scientific">Aplysia californica</name>
    <name type="common">California sea hare</name>
    <dbReference type="NCBI Taxonomy" id="6500"/>
    <lineage>
        <taxon>Eukaryota</taxon>
        <taxon>Metazoa</taxon>
        <taxon>Spiralia</taxon>
        <taxon>Lophotrochozoa</taxon>
        <taxon>Mollusca</taxon>
        <taxon>Gastropoda</taxon>
        <taxon>Heterobranchia</taxon>
        <taxon>Euthyneura</taxon>
        <taxon>Tectipleura</taxon>
        <taxon>Aplysiida</taxon>
        <taxon>Aplysioidea</taxon>
        <taxon>Aplysiidae</taxon>
        <taxon>Aplysia</taxon>
    </lineage>
</organism>
<sequence length="454" mass="51266">MDPEPETFDELDVDLEPVQEGTALLGESASDVFMANDEPPALGQQNIDAVDTGVEKSMVSESSSRVVGEEGVAEETSYNEHLRGSEQNAEEMSLYSEGAEKRGGLDEEEAGHPEGEIYEEASPQLREYEEEEQNSPLEAEKVSSEGIGHVSTEEAGLYGLPHTEEDKQKEAPLRIEEPGSAEARDDTAMDYSEQAAEFVAGTGKNQEIPSIMVDSGDAEEAENRVLAVENHLQMVAVPFNPLPVEVTVQVPNSQNVHPPPLKETTNQQRPKRAVIRLAEVMYKAHRGSVRQNADLSVLAYAGPDRERVKDERQRLSQYRSRPRDAINMNPSVVVPMKSRPWKPMTCLKYPPTKEEKWRKLEEEDKERRDHELALELGYETLVGNLLYMDIPGARDLNRSWLNYLSPDPFEWGLPYTKGTINPPRCRMPEPYLAHQVKERLWKYPRTKLFHSQED</sequence>
<proteinExistence type="predicted"/>
<feature type="compositionally biased region" description="Basic and acidic residues" evidence="1">
    <location>
        <begin position="162"/>
        <end position="186"/>
    </location>
</feature>
<evidence type="ECO:0000313" key="2">
    <source>
        <dbReference type="Proteomes" id="UP000694888"/>
    </source>
</evidence>
<protein>
    <submittedName>
        <fullName evidence="3">Uncharacterized protein LOC101860951</fullName>
    </submittedName>
</protein>
<gene>
    <name evidence="3" type="primary">LOC101860951</name>
</gene>
<accession>A0ABM1W4Z6</accession>
<dbReference type="RefSeq" id="XP_035829739.1">
    <property type="nucleotide sequence ID" value="XM_035973846.1"/>
</dbReference>
<evidence type="ECO:0000256" key="1">
    <source>
        <dbReference type="SAM" id="MobiDB-lite"/>
    </source>
</evidence>
<name>A0ABM1W4Z6_APLCA</name>
<feature type="compositionally biased region" description="Low complexity" evidence="1">
    <location>
        <begin position="59"/>
        <end position="76"/>
    </location>
</feature>